<dbReference type="Proteomes" id="UP000789342">
    <property type="component" value="Unassembled WGS sequence"/>
</dbReference>
<evidence type="ECO:0000259" key="1">
    <source>
        <dbReference type="PROSITE" id="PS50181"/>
    </source>
</evidence>
<dbReference type="InterPro" id="IPR001810">
    <property type="entry name" value="F-box_dom"/>
</dbReference>
<accession>A0A9N9H6Z5</accession>
<proteinExistence type="predicted"/>
<dbReference type="AlphaFoldDB" id="A0A9N9H6Z5"/>
<feature type="domain" description="F-box" evidence="1">
    <location>
        <begin position="1"/>
        <end position="32"/>
    </location>
</feature>
<sequence>MVFSLPPEIYAEIFKNLDVGSLYSSTLVNRTWCRSAVILLWQNPLELVYYGGCRFKTISVMKTYLSCLSEKSKSRLYNAGISFIIEFSSRPTFEYTSFLNSLKYLTVLKSIDYLLSLGVEKRKVVGDKSRLIFTELCELFFIQCKSLRSLEYREADNGNYIDLPVLQEADTFFANLKRFCYRGKIPPELVDAISQKSNALVSLEVHQGIDGDNVIRLMNNKLRLRELTIKGFNDIPKIDSALLKHSKNLRRVNIRGRLNKSLKVFSQFTNLEELSLIYSIPKIPDGLSLNLILAYSQAKTQHSLVRLVETRIITVQSRNRSNSSDGNQSVLPHRHISRKSGTTKIVDVQRSAVAMSYAIQAQIIRNYSENRLQCSLLSQTRWPETFDNFLNSNLTKLTKLEINLKDQCIQNFIYLIQNTHGSLRIVNLIVSNPVDPENSSRLFTTIINNCPKLVEFSLEIPNESISEVPMLFEKCPFLEEIYLLGNPIERADISELLLYDLVSIIPLNLKILSLGLFFWTYTKDAINNFMKGCETRLRKKPYDFIVGDNLSDDVKDVLEFHKISGLINLVKGNN</sequence>
<keyword evidence="3" id="KW-1185">Reference proteome</keyword>
<dbReference type="EMBL" id="CAJVPV010011686">
    <property type="protein sequence ID" value="CAG8663463.1"/>
    <property type="molecule type" value="Genomic_DNA"/>
</dbReference>
<dbReference type="InterPro" id="IPR032675">
    <property type="entry name" value="LRR_dom_sf"/>
</dbReference>
<dbReference type="Gene3D" id="3.80.10.10">
    <property type="entry name" value="Ribonuclease Inhibitor"/>
    <property type="match status" value="1"/>
</dbReference>
<dbReference type="CDD" id="cd09917">
    <property type="entry name" value="F-box_SF"/>
    <property type="match status" value="1"/>
</dbReference>
<dbReference type="SUPFAM" id="SSF81383">
    <property type="entry name" value="F-box domain"/>
    <property type="match status" value="1"/>
</dbReference>
<name>A0A9N9H6Z5_9GLOM</name>
<dbReference type="OrthoDB" id="2442671at2759"/>
<comment type="caution">
    <text evidence="2">The sequence shown here is derived from an EMBL/GenBank/DDBJ whole genome shotgun (WGS) entry which is preliminary data.</text>
</comment>
<protein>
    <submittedName>
        <fullName evidence="2">938_t:CDS:1</fullName>
    </submittedName>
</protein>
<evidence type="ECO:0000313" key="2">
    <source>
        <dbReference type="EMBL" id="CAG8663463.1"/>
    </source>
</evidence>
<gene>
    <name evidence="2" type="ORF">AMORRO_LOCUS10507</name>
</gene>
<organism evidence="2 3">
    <name type="scientific">Acaulospora morrowiae</name>
    <dbReference type="NCBI Taxonomy" id="94023"/>
    <lineage>
        <taxon>Eukaryota</taxon>
        <taxon>Fungi</taxon>
        <taxon>Fungi incertae sedis</taxon>
        <taxon>Mucoromycota</taxon>
        <taxon>Glomeromycotina</taxon>
        <taxon>Glomeromycetes</taxon>
        <taxon>Diversisporales</taxon>
        <taxon>Acaulosporaceae</taxon>
        <taxon>Acaulospora</taxon>
    </lineage>
</organism>
<dbReference type="SUPFAM" id="SSF52047">
    <property type="entry name" value="RNI-like"/>
    <property type="match status" value="1"/>
</dbReference>
<reference evidence="2" key="1">
    <citation type="submission" date="2021-06" db="EMBL/GenBank/DDBJ databases">
        <authorList>
            <person name="Kallberg Y."/>
            <person name="Tangrot J."/>
            <person name="Rosling A."/>
        </authorList>
    </citation>
    <scope>NUCLEOTIDE SEQUENCE</scope>
    <source>
        <strain evidence="2">CL551</strain>
    </source>
</reference>
<dbReference type="Pfam" id="PF12937">
    <property type="entry name" value="F-box-like"/>
    <property type="match status" value="1"/>
</dbReference>
<dbReference type="PROSITE" id="PS50181">
    <property type="entry name" value="FBOX"/>
    <property type="match status" value="1"/>
</dbReference>
<dbReference type="InterPro" id="IPR036047">
    <property type="entry name" value="F-box-like_dom_sf"/>
</dbReference>
<evidence type="ECO:0000313" key="3">
    <source>
        <dbReference type="Proteomes" id="UP000789342"/>
    </source>
</evidence>